<dbReference type="Proteomes" id="UP000766609">
    <property type="component" value="Unassembled WGS sequence"/>
</dbReference>
<feature type="region of interest" description="Disordered" evidence="1">
    <location>
        <begin position="1"/>
        <end position="65"/>
    </location>
</feature>
<gene>
    <name evidence="2" type="ORF">KUV23_03550</name>
</gene>
<accession>A0ABS7N293</accession>
<evidence type="ECO:0000313" key="3">
    <source>
        <dbReference type="Proteomes" id="UP000766609"/>
    </source>
</evidence>
<dbReference type="RefSeq" id="WP_222583113.1">
    <property type="nucleotide sequence ID" value="NZ_JAHVHP010000001.1"/>
</dbReference>
<organism evidence="2 3">
    <name type="scientific">Algoriphagus marincola</name>
    <dbReference type="NCBI Taxonomy" id="264027"/>
    <lineage>
        <taxon>Bacteria</taxon>
        <taxon>Pseudomonadati</taxon>
        <taxon>Bacteroidota</taxon>
        <taxon>Cytophagia</taxon>
        <taxon>Cytophagales</taxon>
        <taxon>Cyclobacteriaceae</taxon>
        <taxon>Algoriphagus</taxon>
    </lineage>
</organism>
<protein>
    <submittedName>
        <fullName evidence="2">Uncharacterized protein</fullName>
    </submittedName>
</protein>
<keyword evidence="3" id="KW-1185">Reference proteome</keyword>
<dbReference type="EMBL" id="JAHVHP010000001">
    <property type="protein sequence ID" value="MBY5950033.1"/>
    <property type="molecule type" value="Genomic_DNA"/>
</dbReference>
<sequence>MGSGKKEEGSWKREEGSRKREVGRLKREVGSSKLEDGSGKKEVGSRKHEDGRWKKEAGSGKARNSRLSGRFVADHLSSRQKSRLIKIIFELNWNLLYMGCPAGFSVLECFVNPLRR</sequence>
<proteinExistence type="predicted"/>
<evidence type="ECO:0000256" key="1">
    <source>
        <dbReference type="SAM" id="MobiDB-lite"/>
    </source>
</evidence>
<name>A0ABS7N293_9BACT</name>
<evidence type="ECO:0000313" key="2">
    <source>
        <dbReference type="EMBL" id="MBY5950033.1"/>
    </source>
</evidence>
<feature type="compositionally biased region" description="Basic and acidic residues" evidence="1">
    <location>
        <begin position="1"/>
        <end position="58"/>
    </location>
</feature>
<comment type="caution">
    <text evidence="2">The sequence shown here is derived from an EMBL/GenBank/DDBJ whole genome shotgun (WGS) entry which is preliminary data.</text>
</comment>
<reference evidence="2 3" key="1">
    <citation type="submission" date="2021-06" db="EMBL/GenBank/DDBJ databases">
        <title>44 bacteria genomes isolated from Dapeng, Shenzhen.</title>
        <authorList>
            <person name="Zheng W."/>
            <person name="Yu S."/>
            <person name="Huang Y."/>
        </authorList>
    </citation>
    <scope>NUCLEOTIDE SEQUENCE [LARGE SCALE GENOMIC DNA]</scope>
    <source>
        <strain evidence="2 3">DP5N14-6</strain>
    </source>
</reference>